<dbReference type="OrthoDB" id="9812579at2"/>
<evidence type="ECO:0000259" key="1">
    <source>
        <dbReference type="Pfam" id="PF00931"/>
    </source>
</evidence>
<dbReference type="PRINTS" id="PR00364">
    <property type="entry name" value="DISEASERSIST"/>
</dbReference>
<accession>A0A4Q7ML03</accession>
<dbReference type="GO" id="GO:0043531">
    <property type="term" value="F:ADP binding"/>
    <property type="evidence" value="ECO:0007669"/>
    <property type="project" value="InterPro"/>
</dbReference>
<feature type="domain" description="DUF4062" evidence="2">
    <location>
        <begin position="17"/>
        <end position="98"/>
    </location>
</feature>
<evidence type="ECO:0000313" key="5">
    <source>
        <dbReference type="Proteomes" id="UP000293289"/>
    </source>
</evidence>
<dbReference type="Pfam" id="PF13271">
    <property type="entry name" value="DUF4062"/>
    <property type="match status" value="1"/>
</dbReference>
<feature type="domain" description="Winged helix-turn-helix" evidence="3">
    <location>
        <begin position="429"/>
        <end position="503"/>
    </location>
</feature>
<dbReference type="InterPro" id="IPR027417">
    <property type="entry name" value="P-loop_NTPase"/>
</dbReference>
<name>A0A4Q7ML03_9MICO</name>
<protein>
    <submittedName>
        <fullName evidence="4">Putative ATPase</fullName>
    </submittedName>
</protein>
<dbReference type="SUPFAM" id="SSF52540">
    <property type="entry name" value="P-loop containing nucleoside triphosphate hydrolases"/>
    <property type="match status" value="1"/>
</dbReference>
<proteinExistence type="predicted"/>
<evidence type="ECO:0000259" key="2">
    <source>
        <dbReference type="Pfam" id="PF13271"/>
    </source>
</evidence>
<dbReference type="Gene3D" id="3.40.50.300">
    <property type="entry name" value="P-loop containing nucleotide triphosphate hydrolases"/>
    <property type="match status" value="1"/>
</dbReference>
<dbReference type="Pfam" id="PF13424">
    <property type="entry name" value="TPR_12"/>
    <property type="match status" value="1"/>
</dbReference>
<dbReference type="InterPro" id="IPR058852">
    <property type="entry name" value="HTH_77"/>
</dbReference>
<comment type="caution">
    <text evidence="4">The sequence shown here is derived from an EMBL/GenBank/DDBJ whole genome shotgun (WGS) entry which is preliminary data.</text>
</comment>
<dbReference type="Proteomes" id="UP000293289">
    <property type="component" value="Unassembled WGS sequence"/>
</dbReference>
<dbReference type="PANTHER" id="PTHR47691:SF3">
    <property type="entry name" value="HTH-TYPE TRANSCRIPTIONAL REGULATOR RV0890C-RELATED"/>
    <property type="match status" value="1"/>
</dbReference>
<evidence type="ECO:0000259" key="3">
    <source>
        <dbReference type="Pfam" id="PF25872"/>
    </source>
</evidence>
<dbReference type="Gene3D" id="1.25.40.10">
    <property type="entry name" value="Tetratricopeptide repeat domain"/>
    <property type="match status" value="1"/>
</dbReference>
<evidence type="ECO:0000313" key="4">
    <source>
        <dbReference type="EMBL" id="RZS68128.1"/>
    </source>
</evidence>
<reference evidence="4 5" key="1">
    <citation type="submission" date="2019-02" db="EMBL/GenBank/DDBJ databases">
        <title>Genomic Encyclopedia of Type Strains, Phase IV (KMG-IV): sequencing the most valuable type-strain genomes for metagenomic binning, comparative biology and taxonomic classification.</title>
        <authorList>
            <person name="Goeker M."/>
        </authorList>
    </citation>
    <scope>NUCLEOTIDE SEQUENCE [LARGE SCALE GENOMIC DNA]</scope>
    <source>
        <strain evidence="4 5">DSM 43045</strain>
    </source>
</reference>
<organism evidence="4 5">
    <name type="scientific">Agromyces ramosus</name>
    <dbReference type="NCBI Taxonomy" id="33879"/>
    <lineage>
        <taxon>Bacteria</taxon>
        <taxon>Bacillati</taxon>
        <taxon>Actinomycetota</taxon>
        <taxon>Actinomycetes</taxon>
        <taxon>Micrococcales</taxon>
        <taxon>Microbacteriaceae</taxon>
        <taxon>Agromyces</taxon>
    </lineage>
</organism>
<dbReference type="PANTHER" id="PTHR47691">
    <property type="entry name" value="REGULATOR-RELATED"/>
    <property type="match status" value="1"/>
</dbReference>
<dbReference type="Pfam" id="PF25872">
    <property type="entry name" value="HTH_77"/>
    <property type="match status" value="1"/>
</dbReference>
<dbReference type="InterPro" id="IPR025139">
    <property type="entry name" value="DUF4062"/>
</dbReference>
<dbReference type="RefSeq" id="WP_130351490.1">
    <property type="nucleotide sequence ID" value="NZ_SGWY01000001.1"/>
</dbReference>
<dbReference type="InterPro" id="IPR011990">
    <property type="entry name" value="TPR-like_helical_dom_sf"/>
</dbReference>
<dbReference type="SUPFAM" id="SSF48452">
    <property type="entry name" value="TPR-like"/>
    <property type="match status" value="1"/>
</dbReference>
<dbReference type="Pfam" id="PF00931">
    <property type="entry name" value="NB-ARC"/>
    <property type="match status" value="1"/>
</dbReference>
<keyword evidence="5" id="KW-1185">Reference proteome</keyword>
<sequence>MNAVAAGGIRTPDQRLRVFVSSTLKELAPERRAARSAIERLALAPVMFELGARPHPPRSLYRAYLEQSDIFVGVYWEEYGWVAPGEPVSGLEDEWDLAPDIPKLIYIKASTDRQSRLEHLLARIREDDSASYVSFSDAEELAELLTADLATLLAERFDAAGPRRADLLEAAAPVTSTEVIGLPSPLTRLLGREDELEAVTRLLTDEEHRLVTITGPGGIGKSRLAVAGARAVEDAFPDGVAFVDLAPVEDPEQVIPAIAHALGIRDTGESPLAEKVARALDDRRMLLVLDNVEQVVDAAGALSALLASTSVSVLATSRILLRIGGEQNVDLGPLPTAVAAELFVERARAVKPDFVLTDENAASVDAICDALDGAPLALELAAARARVLTPDAIVDRLDHALALLAGGARDLPERQRTMQATIEWSTRLLDDDQRELLLRLGVFRGGFGLEAAEWMSAGLDGADAVGALGALVDGSLVREQDRGARAWFAMPAIVREYARDRLEDRGTLTECADRHAQYFVRLAADAGRELVNPRQAVWMSRLVDEREELRAAIGHLIDERRWDDVIECVWPLYWFWWVGGQHGEVRVWMGRLLEHEDELSERARTIALYYENSIAAMQSPDPAIVPVLVRCADYFERERDGFGEALVLASLALAPLTMASPDLDGAEAALRRALELVEDLDDAFGRAIIGNLLGRTALMRGRTDEAIELFDASLAIARSIDDKLGLTIALNYLGWARVMLGDLGGARTCFSEQLLISSSVGHEDGTAYALEGLFALAALTGDIELAGRLLGAAEDVRERKGLFAGSAFSFHQRVLDRVVAGPEADRFAIARREGRDAVLADVVELALA</sequence>
<dbReference type="InterPro" id="IPR002182">
    <property type="entry name" value="NB-ARC"/>
</dbReference>
<dbReference type="AlphaFoldDB" id="A0A4Q7ML03"/>
<gene>
    <name evidence="4" type="ORF">EV187_0555</name>
</gene>
<feature type="domain" description="NB-ARC" evidence="1">
    <location>
        <begin position="193"/>
        <end position="318"/>
    </location>
</feature>
<dbReference type="EMBL" id="SGWY01000001">
    <property type="protein sequence ID" value="RZS68128.1"/>
    <property type="molecule type" value="Genomic_DNA"/>
</dbReference>